<evidence type="ECO:0000256" key="1">
    <source>
        <dbReference type="SAM" id="MobiDB-lite"/>
    </source>
</evidence>
<feature type="region of interest" description="Disordered" evidence="1">
    <location>
        <begin position="1"/>
        <end position="32"/>
    </location>
</feature>
<accession>A0A0F9KUX5</accession>
<protein>
    <submittedName>
        <fullName evidence="2">Uncharacterized protein</fullName>
    </submittedName>
</protein>
<comment type="caution">
    <text evidence="2">The sequence shown here is derived from an EMBL/GenBank/DDBJ whole genome shotgun (WGS) entry which is preliminary data.</text>
</comment>
<dbReference type="EMBL" id="LAZR01014065">
    <property type="protein sequence ID" value="KKM19110.1"/>
    <property type="molecule type" value="Genomic_DNA"/>
</dbReference>
<name>A0A0F9KUX5_9ZZZZ</name>
<evidence type="ECO:0000313" key="2">
    <source>
        <dbReference type="EMBL" id="KKM19110.1"/>
    </source>
</evidence>
<feature type="non-terminal residue" evidence="2">
    <location>
        <position position="1"/>
    </location>
</feature>
<reference evidence="2" key="1">
    <citation type="journal article" date="2015" name="Nature">
        <title>Complex archaea that bridge the gap between prokaryotes and eukaryotes.</title>
        <authorList>
            <person name="Spang A."/>
            <person name="Saw J.H."/>
            <person name="Jorgensen S.L."/>
            <person name="Zaremba-Niedzwiedzka K."/>
            <person name="Martijn J."/>
            <person name="Lind A.E."/>
            <person name="van Eijk R."/>
            <person name="Schleper C."/>
            <person name="Guy L."/>
            <person name="Ettema T.J."/>
        </authorList>
    </citation>
    <scope>NUCLEOTIDE SEQUENCE</scope>
</reference>
<dbReference type="AlphaFoldDB" id="A0A0F9KUX5"/>
<proteinExistence type="predicted"/>
<sequence>AGMDLDQAPPLTAFSAEDPEKFITDPEQAPNG</sequence>
<organism evidence="2">
    <name type="scientific">marine sediment metagenome</name>
    <dbReference type="NCBI Taxonomy" id="412755"/>
    <lineage>
        <taxon>unclassified sequences</taxon>
        <taxon>metagenomes</taxon>
        <taxon>ecological metagenomes</taxon>
    </lineage>
</organism>
<gene>
    <name evidence="2" type="ORF">LCGC14_1658990</name>
</gene>